<dbReference type="EMBL" id="JPRF03000043">
    <property type="protein sequence ID" value="OEV34796.1"/>
    <property type="molecule type" value="Genomic_DNA"/>
</dbReference>
<sequence length="90" mass="10189">MSSDEHELWWSPLWGRRKRFAWVDITNVEVVKKNERANAPDIVRITRRVHGVCVLPVLIGLPGSRRDPDVEAKAADLATAWRTATEAATK</sequence>
<evidence type="ECO:0000313" key="1">
    <source>
        <dbReference type="EMBL" id="OEV34796.1"/>
    </source>
</evidence>
<evidence type="ECO:0000313" key="2">
    <source>
        <dbReference type="Proteomes" id="UP000037395"/>
    </source>
</evidence>
<comment type="caution">
    <text evidence="1">The sequence shown here is derived from an EMBL/GenBank/DDBJ whole genome shotgun (WGS) entry which is preliminary data.</text>
</comment>
<dbReference type="Proteomes" id="UP000037395">
    <property type="component" value="Unassembled WGS sequence"/>
</dbReference>
<protein>
    <submittedName>
        <fullName evidence="1">Uncharacterized protein</fullName>
    </submittedName>
</protein>
<dbReference type="KEGG" id="kau:B6264_25750"/>
<name>A0A1E7N295_KITAU</name>
<dbReference type="RefSeq" id="WP_030556998.1">
    <property type="nucleotide sequence ID" value="NZ_BMUB01000014.1"/>
</dbReference>
<dbReference type="AlphaFoldDB" id="A0A1E7N295"/>
<reference evidence="1" key="1">
    <citation type="submission" date="2016-08" db="EMBL/GenBank/DDBJ databases">
        <title>Sequencing, Assembly and Comparative Genomics of S. aureofaciens ATCC 10762.</title>
        <authorList>
            <person name="Gradnigo J.S."/>
            <person name="Johnson N."/>
            <person name="Somerville G.A."/>
        </authorList>
    </citation>
    <scope>NUCLEOTIDE SEQUENCE [LARGE SCALE GENOMIC DNA]</scope>
    <source>
        <strain evidence="1">ATCC 10762</strain>
    </source>
</reference>
<accession>A0A1E7N295</accession>
<gene>
    <name evidence="1" type="ORF">HS99_0009990</name>
</gene>
<organism evidence="1 2">
    <name type="scientific">Kitasatospora aureofaciens</name>
    <name type="common">Streptomyces aureofaciens</name>
    <dbReference type="NCBI Taxonomy" id="1894"/>
    <lineage>
        <taxon>Bacteria</taxon>
        <taxon>Bacillati</taxon>
        <taxon>Actinomycetota</taxon>
        <taxon>Actinomycetes</taxon>
        <taxon>Kitasatosporales</taxon>
        <taxon>Streptomycetaceae</taxon>
        <taxon>Kitasatospora</taxon>
    </lineage>
</organism>
<dbReference type="GeneID" id="97488243"/>
<proteinExistence type="predicted"/>
<keyword evidence="2" id="KW-1185">Reference proteome</keyword>